<comment type="subcellular location">
    <subcellularLocation>
        <location evidence="1 5">Nucleus</location>
        <location evidence="1 5">Nucleolus</location>
    </subcellularLocation>
</comment>
<feature type="domain" description="Nrap protein" evidence="11">
    <location>
        <begin position="873"/>
        <end position="1054"/>
    </location>
</feature>
<dbReference type="InterPro" id="IPR035370">
    <property type="entry name" value="Nrap_D5"/>
</dbReference>
<dbReference type="GO" id="GO:0032040">
    <property type="term" value="C:small-subunit processome"/>
    <property type="evidence" value="ECO:0007669"/>
    <property type="project" value="TreeGrafter"/>
</dbReference>
<evidence type="ECO:0000259" key="9">
    <source>
        <dbReference type="Pfam" id="PF17404"/>
    </source>
</evidence>
<keyword evidence="5" id="KW-0698">rRNA processing</keyword>
<dbReference type="InterPro" id="IPR035367">
    <property type="entry name" value="Nrap_D2"/>
</dbReference>
<protein>
    <recommendedName>
        <fullName evidence="5">U3 small nucleolar RNA-associated protein 22</fullName>
    </recommendedName>
</protein>
<keyword evidence="5" id="KW-0687">Ribonucleoprotein</keyword>
<dbReference type="Pfam" id="PF17405">
    <property type="entry name" value="Nrap_D4"/>
    <property type="match status" value="1"/>
</dbReference>
<feature type="domain" description="Nrap protein" evidence="9">
    <location>
        <begin position="497"/>
        <end position="656"/>
    </location>
</feature>
<evidence type="ECO:0000313" key="13">
    <source>
        <dbReference type="EMBL" id="AMD20722.1"/>
    </source>
</evidence>
<feature type="domain" description="Nrap protein" evidence="8">
    <location>
        <begin position="334"/>
        <end position="490"/>
    </location>
</feature>
<evidence type="ECO:0000259" key="10">
    <source>
        <dbReference type="Pfam" id="PF17405"/>
    </source>
</evidence>
<feature type="region of interest" description="Disordered" evidence="6">
    <location>
        <begin position="36"/>
        <end position="66"/>
    </location>
</feature>
<dbReference type="Pfam" id="PF17404">
    <property type="entry name" value="Nrap_D3"/>
    <property type="match status" value="1"/>
</dbReference>
<dbReference type="Pfam" id="PF17407">
    <property type="entry name" value="Nrap_D6"/>
    <property type="match status" value="1"/>
</dbReference>
<feature type="compositionally biased region" description="Basic and acidic residues" evidence="6">
    <location>
        <begin position="56"/>
        <end position="66"/>
    </location>
</feature>
<accession>A0A0X8HSJ5</accession>
<dbReference type="PANTHER" id="PTHR17972">
    <property type="entry name" value="NUCLEOLAR RNA-ASSOCIATED PROTEIN"/>
    <property type="match status" value="1"/>
</dbReference>
<dbReference type="OrthoDB" id="10251401at2759"/>
<evidence type="ECO:0000256" key="6">
    <source>
        <dbReference type="SAM" id="MobiDB-lite"/>
    </source>
</evidence>
<dbReference type="GO" id="GO:0034456">
    <property type="term" value="C:UTP-C complex"/>
    <property type="evidence" value="ECO:0007669"/>
    <property type="project" value="TreeGrafter"/>
</dbReference>
<dbReference type="Pfam" id="PF17406">
    <property type="entry name" value="Nrap_D5"/>
    <property type="match status" value="1"/>
</dbReference>
<dbReference type="GeneID" id="28723982"/>
<evidence type="ECO:0000259" key="8">
    <source>
        <dbReference type="Pfam" id="PF17403"/>
    </source>
</evidence>
<evidence type="ECO:0000259" key="7">
    <source>
        <dbReference type="Pfam" id="PF03813"/>
    </source>
</evidence>
<name>A0A0X8HSJ5_9SACH</name>
<dbReference type="InterPro" id="IPR005554">
    <property type="entry name" value="NOL6/Upt22"/>
</dbReference>
<keyword evidence="4 5" id="KW-0539">Nucleus</keyword>
<evidence type="ECO:0000256" key="2">
    <source>
        <dbReference type="ARBA" id="ARBA00006674"/>
    </source>
</evidence>
<dbReference type="STRING" id="45286.A0A0X8HSJ5"/>
<evidence type="ECO:0000256" key="5">
    <source>
        <dbReference type="RuleBase" id="RU364032"/>
    </source>
</evidence>
<dbReference type="InterPro" id="IPR035368">
    <property type="entry name" value="Nrap_D3"/>
</dbReference>
<evidence type="ECO:0000259" key="12">
    <source>
        <dbReference type="Pfam" id="PF17407"/>
    </source>
</evidence>
<evidence type="ECO:0000256" key="3">
    <source>
        <dbReference type="ARBA" id="ARBA00022884"/>
    </source>
</evidence>
<proteinExistence type="inferred from homology"/>
<dbReference type="Gene3D" id="3.30.70.3030">
    <property type="match status" value="1"/>
</dbReference>
<dbReference type="GO" id="GO:0006409">
    <property type="term" value="P:tRNA export from nucleus"/>
    <property type="evidence" value="ECO:0007669"/>
    <property type="project" value="TreeGrafter"/>
</dbReference>
<dbReference type="GO" id="GO:0003723">
    <property type="term" value="F:RNA binding"/>
    <property type="evidence" value="ECO:0007669"/>
    <property type="project" value="UniProtKB-KW"/>
</dbReference>
<evidence type="ECO:0000259" key="11">
    <source>
        <dbReference type="Pfam" id="PF17406"/>
    </source>
</evidence>
<feature type="compositionally biased region" description="Acidic residues" evidence="6">
    <location>
        <begin position="39"/>
        <end position="55"/>
    </location>
</feature>
<reference evidence="13 14" key="1">
    <citation type="submission" date="2016-01" db="EMBL/GenBank/DDBJ databases">
        <title>Genome sequence of the yeast Holleya sinecauda.</title>
        <authorList>
            <person name="Dietrich F.S."/>
        </authorList>
    </citation>
    <scope>NUCLEOTIDE SEQUENCE [LARGE SCALE GENOMIC DNA]</scope>
    <source>
        <strain evidence="13 14">ATCC 58844</strain>
    </source>
</reference>
<dbReference type="PANTHER" id="PTHR17972:SF0">
    <property type="entry name" value="NUCLEOLAR PROTEIN 6"/>
    <property type="match status" value="1"/>
</dbReference>
<evidence type="ECO:0000256" key="1">
    <source>
        <dbReference type="ARBA" id="ARBA00004604"/>
    </source>
</evidence>
<dbReference type="RefSeq" id="XP_017987718.1">
    <property type="nucleotide sequence ID" value="XM_018131704.1"/>
</dbReference>
<dbReference type="InterPro" id="IPR035082">
    <property type="entry name" value="Nrap_D1"/>
</dbReference>
<dbReference type="GO" id="GO:0032545">
    <property type="term" value="C:CURI complex"/>
    <property type="evidence" value="ECO:0007669"/>
    <property type="project" value="TreeGrafter"/>
</dbReference>
<evidence type="ECO:0000256" key="4">
    <source>
        <dbReference type="ARBA" id="ARBA00023242"/>
    </source>
</evidence>
<dbReference type="EMBL" id="CP014244">
    <property type="protein sequence ID" value="AMD20722.1"/>
    <property type="molecule type" value="Genomic_DNA"/>
</dbReference>
<dbReference type="Pfam" id="PF17403">
    <property type="entry name" value="Nrap_D2"/>
    <property type="match status" value="1"/>
</dbReference>
<dbReference type="Proteomes" id="UP000243052">
    <property type="component" value="Chromosome iv"/>
</dbReference>
<dbReference type="GO" id="GO:0006364">
    <property type="term" value="P:rRNA processing"/>
    <property type="evidence" value="ECO:0007669"/>
    <property type="project" value="UniProtKB-KW"/>
</dbReference>
<keyword evidence="5" id="KW-0690">Ribosome biogenesis</keyword>
<keyword evidence="3 5" id="KW-0694">RNA-binding</keyword>
<comment type="similarity">
    <text evidence="2 5">Belongs to the NRAP family.</text>
</comment>
<dbReference type="InterPro" id="IPR035369">
    <property type="entry name" value="Nrap_D4"/>
</dbReference>
<gene>
    <name evidence="13" type="ORF">AW171_hschr42629</name>
</gene>
<organism evidence="13 14">
    <name type="scientific">Eremothecium sinecaudum</name>
    <dbReference type="NCBI Taxonomy" id="45286"/>
    <lineage>
        <taxon>Eukaryota</taxon>
        <taxon>Fungi</taxon>
        <taxon>Dikarya</taxon>
        <taxon>Ascomycota</taxon>
        <taxon>Saccharomycotina</taxon>
        <taxon>Saccharomycetes</taxon>
        <taxon>Saccharomycetales</taxon>
        <taxon>Saccharomycetaceae</taxon>
        <taxon>Eremothecium</taxon>
    </lineage>
</organism>
<evidence type="ECO:0000313" key="14">
    <source>
        <dbReference type="Proteomes" id="UP000243052"/>
    </source>
</evidence>
<dbReference type="Pfam" id="PF03813">
    <property type="entry name" value="Nrap"/>
    <property type="match status" value="1"/>
</dbReference>
<keyword evidence="14" id="KW-1185">Reference proteome</keyword>
<feature type="domain" description="Nrap protein" evidence="12">
    <location>
        <begin position="1057"/>
        <end position="1195"/>
    </location>
</feature>
<feature type="domain" description="Nrap protein" evidence="7">
    <location>
        <begin position="187"/>
        <end position="331"/>
    </location>
</feature>
<dbReference type="AlphaFoldDB" id="A0A0X8HSJ5"/>
<sequence>MAPVKRNASEFLDAKDASTNKRALVVSDDVDDKIVNEVAESDQDSETDTENDGDEMEMKDKPRRGGDLISQDIQIARETAELFKSNIFKLQIDELLQQLRLKDAHILRVEKFLHKLYDVIQEVPEWTEHTLEEVQGFFKGKVVSIPFCEPKPSSSTQYKFNYKTPDVSLIGSFALKSAIYQPWGSKVDVLLTMPGELFEKKDFLNFRCLHKRSVYLAYLTHHLVLAFKKNSLDFLHLEYSYFNGDTLQPILNISCEVPNSSEYNFYKTKFSINLIVGFPYGVFESKKLLPNNNCIRVDKDSKIPTPFYNFSILSATTHEHYLKYLYTTKKQTESFKEACILGRLWLNQRGFHSNSSHSSSLGGFGHFQFSTLMAALLNGGGVNGNKVLLHGFSSYQLFKGTIKYLATMDLSSDGYLEFYSEIDSSATVATSKYVNEGFQTPTIFDKTTKINILSNLSVNNYEILKLYAQETLMMLSDVVRDQFENIFLTKLDGFQNIKYDLCYDMELPTAKELLARFGPLERASFISFEVFLHNKITNVTKLALGDRIKAVDVELVGQKKRFPISKRKPAAKINFTSVRIKLLTNPIECEKLVTKGPAKSEEESSEAIEFKNFWGRKASLRRFKNGSIMHCCVWSTSSSEPVITSILEFAYKRHLSEDAELSDKVTKKFHDLLPLPNVPGASKLSVLNMSSFYNVKKSFDALYAHLFKLKLPLNIKSILPVGSAFRYTTLCQPVPFAYSNPDFLQEVIIEFESSTKWPDELSALEKAKTAFLLKIQDQLSATHGEQYKFYFSRDESIPYNLDIVTLNILTPEGYGFKFRVLTERDEVMYLRAINTARSELKPALEEAFLTFTAKYQASIRHTRTIEVISHSLPFYSPVVRLFKRWLDSHLLIGHLSEEFIELIAIKPFVDAAPFCIPGSVENGFLKILRFLSEWNWREDPLILDLVKPEEFNDLTENGSGSSDLDANTLKKLSEKLTLQQYKAIQNNFSLLRKNDPQGLNLQFFVASKNDPRGILYSSAIPLPIATRLTALAKVAVNLTQLHGLNSQTIDLLFTPALRDYDFVFTLKSPKSLKLSSGVQSLDGFRNLDEQINEFPKDLTLLSEKMDSTYQLVKYLNMKYKNSIIFSSHRYIGVSGGPNGDVNVITGLIKPWLKKPLKFKVNMDCNVKPIDKEMVELNKDAIFHEIAAFGKELVLSFETNQDVASNN</sequence>
<feature type="domain" description="Nrap protein" evidence="10">
    <location>
        <begin position="669"/>
        <end position="870"/>
    </location>
</feature>
<dbReference type="Gene3D" id="3.30.70.3020">
    <property type="match status" value="2"/>
</dbReference>
<dbReference type="Gene3D" id="1.10.1410.10">
    <property type="match status" value="2"/>
</dbReference>
<dbReference type="FunFam" id="3.30.70.3030:FF:000002">
    <property type="entry name" value="U3 small nucleolar RNA-associated protein 22"/>
    <property type="match status" value="1"/>
</dbReference>
<dbReference type="InterPro" id="IPR035371">
    <property type="entry name" value="Nrap_D6"/>
</dbReference>